<comment type="caution">
    <text evidence="2">The sequence shown here is derived from an EMBL/GenBank/DDBJ whole genome shotgun (WGS) entry which is preliminary data.</text>
</comment>
<organism evidence="2 3">
    <name type="scientific">Orbilia ellipsospora</name>
    <dbReference type="NCBI Taxonomy" id="2528407"/>
    <lineage>
        <taxon>Eukaryota</taxon>
        <taxon>Fungi</taxon>
        <taxon>Dikarya</taxon>
        <taxon>Ascomycota</taxon>
        <taxon>Pezizomycotina</taxon>
        <taxon>Orbiliomycetes</taxon>
        <taxon>Orbiliales</taxon>
        <taxon>Orbiliaceae</taxon>
        <taxon>Orbilia</taxon>
    </lineage>
</organism>
<feature type="compositionally biased region" description="Low complexity" evidence="1">
    <location>
        <begin position="132"/>
        <end position="141"/>
    </location>
</feature>
<dbReference type="AlphaFoldDB" id="A0AAV9XQI7"/>
<feature type="compositionally biased region" description="Basic residues" evidence="1">
    <location>
        <begin position="165"/>
        <end position="177"/>
    </location>
</feature>
<feature type="region of interest" description="Disordered" evidence="1">
    <location>
        <begin position="1"/>
        <end position="467"/>
    </location>
</feature>
<sequence length="467" mass="50625">MSATGMQTLRDLRSRKRKRNPEPEVPMAPSAKRTRGNGPAQAFFSEVPAAAATLPTFSMQTRSRAAAAARGDKSGSNDPSTAANRPPVAQADAQGLPYSPETIRRRQEVNLDTTYDYMLTVPRRRNRNPPESLSIASSSSATVAGPSAAAPNAVQDTQYAVYRDRRGRPLHGYRLKPVHPDPECPPWRGVVKAFVREREPEEEEEVEDSHVASPEAEVSQANPTTKSGRVSSKQALREPAGTETRQRQGRRVAFDIPSEGANEEGGTVSRRGGESATSTSKRGSIETVVPTVNARARRARHGDEDGSKTSGLQTQTSGARGSCLKKRSRVDFGEPNENVEDAVEGVLETRPAKRPCQPQKKQPLATAVSSGSEVGDKNGGDATCADSITTSGVGTRRQQKLASSESQIPKGRKSSKKNGRRTLELQELGPSTSRTRERKSAVTDKPALEPSRSSQRLKEKKERQQMQ</sequence>
<feature type="compositionally biased region" description="Basic residues" evidence="1">
    <location>
        <begin position="410"/>
        <end position="420"/>
    </location>
</feature>
<gene>
    <name evidence="2" type="ORF">TWF694_000998</name>
</gene>
<evidence type="ECO:0000256" key="1">
    <source>
        <dbReference type="SAM" id="MobiDB-lite"/>
    </source>
</evidence>
<evidence type="ECO:0000313" key="2">
    <source>
        <dbReference type="EMBL" id="KAK6544298.1"/>
    </source>
</evidence>
<reference evidence="2 3" key="1">
    <citation type="submission" date="2019-10" db="EMBL/GenBank/DDBJ databases">
        <authorList>
            <person name="Palmer J.M."/>
        </authorList>
    </citation>
    <scope>NUCLEOTIDE SEQUENCE [LARGE SCALE GENOMIC DNA]</scope>
    <source>
        <strain evidence="2 3">TWF694</strain>
    </source>
</reference>
<evidence type="ECO:0000313" key="3">
    <source>
        <dbReference type="Proteomes" id="UP001365542"/>
    </source>
</evidence>
<keyword evidence="3" id="KW-1185">Reference proteome</keyword>
<feature type="compositionally biased region" description="Polar residues" evidence="1">
    <location>
        <begin position="219"/>
        <end position="234"/>
    </location>
</feature>
<dbReference type="Proteomes" id="UP001365542">
    <property type="component" value="Unassembled WGS sequence"/>
</dbReference>
<name>A0AAV9XQI7_9PEZI</name>
<proteinExistence type="predicted"/>
<feature type="compositionally biased region" description="Polar residues" evidence="1">
    <location>
        <begin position="308"/>
        <end position="319"/>
    </location>
</feature>
<accession>A0AAV9XQI7</accession>
<feature type="compositionally biased region" description="Basic and acidic residues" evidence="1">
    <location>
        <begin position="456"/>
        <end position="467"/>
    </location>
</feature>
<dbReference type="EMBL" id="JAVHJO010000001">
    <property type="protein sequence ID" value="KAK6544298.1"/>
    <property type="molecule type" value="Genomic_DNA"/>
</dbReference>
<protein>
    <submittedName>
        <fullName evidence="2">Uncharacterized protein</fullName>
    </submittedName>
</protein>